<name>G4ZRU5_PHYSP</name>
<gene>
    <name evidence="1" type="ORF">PHYSODRAFT_513062</name>
</gene>
<accession>G4ZRU5</accession>
<evidence type="ECO:0000313" key="2">
    <source>
        <dbReference type="Proteomes" id="UP000002640"/>
    </source>
</evidence>
<dbReference type="GeneID" id="20659424"/>
<proteinExistence type="predicted"/>
<evidence type="ECO:0000313" key="1">
    <source>
        <dbReference type="EMBL" id="EGZ13982.1"/>
    </source>
</evidence>
<organism evidence="1 2">
    <name type="scientific">Phytophthora sojae (strain P6497)</name>
    <name type="common">Soybean stem and root rot agent</name>
    <name type="synonym">Phytophthora megasperma f. sp. glycines</name>
    <dbReference type="NCBI Taxonomy" id="1094619"/>
    <lineage>
        <taxon>Eukaryota</taxon>
        <taxon>Sar</taxon>
        <taxon>Stramenopiles</taxon>
        <taxon>Oomycota</taxon>
        <taxon>Peronosporomycetes</taxon>
        <taxon>Peronosporales</taxon>
        <taxon>Peronosporaceae</taxon>
        <taxon>Phytophthora</taxon>
    </lineage>
</organism>
<dbReference type="OMA" id="KLPVPFH"/>
<dbReference type="InParanoid" id="G4ZRU5"/>
<dbReference type="RefSeq" id="XP_009531411.1">
    <property type="nucleotide sequence ID" value="XM_009533116.1"/>
</dbReference>
<sequence>MYNLVSPMDYGSSIRSNKVRRRRNKAIGMFLTDNLALPLLKSLGNVAWNLIQSHYVGYFENEMLAKRLALMNASEMVREFNLSLPVDAIIKAEDEEARPNATLRYAFDGASKRAQLYAPYTAAFAPYEGYSDQYYTRDDNLPPATLPADSYPWLCLNESAMNSRDIQALEQIQLLVQEFYFETGIPRFTLRSNDTHSLFPSLSVFLQLSPTNSGDRNTTNNVTGISMYAALTHFYGYPSFDKRFRDENAMDCTMESPCLMQSGVTVYTPSLVTLSLFPVFANTSVDPVTKRSMRLEALMTIAEVAFEAERRALSDGLQGPSTVWFSTHDLDVDEFADAVLGTVNMSISSDPTPLHVFESLMDDQVPVLDEVVSYYADTNHDTMISMQLNHSVPMLGNFAESELVELVSQLASQMEALDRSIASYAQTRAANPQYQEVVSTTERGDFYNGSEYTLLGFGFIMPATNDKNVLYHDMKLPVPFHLTLRLMVRLQESRLLLPEESRQLLVCLAMVVHNLSFYRCRPSAE</sequence>
<dbReference type="EMBL" id="JH159156">
    <property type="protein sequence ID" value="EGZ13982.1"/>
    <property type="molecule type" value="Genomic_DNA"/>
</dbReference>
<dbReference type="Proteomes" id="UP000002640">
    <property type="component" value="Unassembled WGS sequence"/>
</dbReference>
<dbReference type="KEGG" id="psoj:PHYSODRAFT_513062"/>
<reference evidence="1 2" key="1">
    <citation type="journal article" date="2006" name="Science">
        <title>Phytophthora genome sequences uncover evolutionary origins and mechanisms of pathogenesis.</title>
        <authorList>
            <person name="Tyler B.M."/>
            <person name="Tripathy S."/>
            <person name="Zhang X."/>
            <person name="Dehal P."/>
            <person name="Jiang R.H."/>
            <person name="Aerts A."/>
            <person name="Arredondo F.D."/>
            <person name="Baxter L."/>
            <person name="Bensasson D."/>
            <person name="Beynon J.L."/>
            <person name="Chapman J."/>
            <person name="Damasceno C.M."/>
            <person name="Dorrance A.E."/>
            <person name="Dou D."/>
            <person name="Dickerman A.W."/>
            <person name="Dubchak I.L."/>
            <person name="Garbelotto M."/>
            <person name="Gijzen M."/>
            <person name="Gordon S.G."/>
            <person name="Govers F."/>
            <person name="Grunwald N.J."/>
            <person name="Huang W."/>
            <person name="Ivors K.L."/>
            <person name="Jones R.W."/>
            <person name="Kamoun S."/>
            <person name="Krampis K."/>
            <person name="Lamour K.H."/>
            <person name="Lee M.K."/>
            <person name="McDonald W.H."/>
            <person name="Medina M."/>
            <person name="Meijer H.J."/>
            <person name="Nordberg E.K."/>
            <person name="Maclean D.J."/>
            <person name="Ospina-Giraldo M.D."/>
            <person name="Morris P.F."/>
            <person name="Phuntumart V."/>
            <person name="Putnam N.H."/>
            <person name="Rash S."/>
            <person name="Rose J.K."/>
            <person name="Sakihama Y."/>
            <person name="Salamov A.A."/>
            <person name="Savidor A."/>
            <person name="Scheuring C.F."/>
            <person name="Smith B.M."/>
            <person name="Sobral B.W."/>
            <person name="Terry A."/>
            <person name="Torto-Alalibo T.A."/>
            <person name="Win J."/>
            <person name="Xu Z."/>
            <person name="Zhang H."/>
            <person name="Grigoriev I.V."/>
            <person name="Rokhsar D.S."/>
            <person name="Boore J.L."/>
        </authorList>
    </citation>
    <scope>NUCLEOTIDE SEQUENCE [LARGE SCALE GENOMIC DNA]</scope>
    <source>
        <strain evidence="1 2">P6497</strain>
    </source>
</reference>
<keyword evidence="2" id="KW-1185">Reference proteome</keyword>
<protein>
    <submittedName>
        <fullName evidence="1">Uncharacterized protein</fullName>
    </submittedName>
</protein>
<dbReference type="AlphaFoldDB" id="G4ZRU5"/>